<proteinExistence type="predicted"/>
<gene>
    <name evidence="2" type="ORF">RM51_01140</name>
</gene>
<keyword evidence="3" id="KW-1185">Reference proteome</keyword>
<feature type="transmembrane region" description="Helical" evidence="1">
    <location>
        <begin position="80"/>
        <end position="99"/>
    </location>
</feature>
<accession>A0A0B4DKZ7</accession>
<comment type="caution">
    <text evidence="2">The sequence shown here is derived from an EMBL/GenBank/DDBJ whole genome shotgun (WGS) entry which is preliminary data.</text>
</comment>
<feature type="transmembrane region" description="Helical" evidence="1">
    <location>
        <begin position="105"/>
        <end position="124"/>
    </location>
</feature>
<feature type="transmembrane region" description="Helical" evidence="1">
    <location>
        <begin position="136"/>
        <end position="158"/>
    </location>
</feature>
<keyword evidence="1" id="KW-1133">Transmembrane helix</keyword>
<feature type="transmembrane region" description="Helical" evidence="1">
    <location>
        <begin position="29"/>
        <end position="50"/>
    </location>
</feature>
<sequence length="199" mass="23978">MSLLDTLYYIVILTSLAVSIVFKKLWKHYFWLYFAVTIIIELLVLCKAPFITSRIYNYLDLFCIGYFGFIFFRELKRDKIIKIASISCIVLGIVFMFFSQTHYSILTGFLYSIYLIFVSLFWFYRKISDENRENNMLRLAFFWISSSLLLWAIFYIFRMFPMYFFVVSDLEFSNMLKTIFQIATIVSYMIFFKGLMCEK</sequence>
<reference evidence="2 3" key="1">
    <citation type="submission" date="2014-12" db="EMBL/GenBank/DDBJ databases">
        <title>Genome sequencing of Chryseobacterium taiwanense TPW19.</title>
        <authorList>
            <person name="Tan P.W."/>
            <person name="Chan K.-G."/>
        </authorList>
    </citation>
    <scope>NUCLEOTIDE SEQUENCE [LARGE SCALE GENOMIC DNA]</scope>
    <source>
        <strain evidence="2 3">TPW19</strain>
    </source>
</reference>
<dbReference type="AlphaFoldDB" id="A0A0B4DKZ7"/>
<feature type="transmembrane region" description="Helical" evidence="1">
    <location>
        <begin position="6"/>
        <end position="22"/>
    </location>
</feature>
<dbReference type="Proteomes" id="UP000031167">
    <property type="component" value="Unassembled WGS sequence"/>
</dbReference>
<organism evidence="2 3">
    <name type="scientific">Chryseobacterium taiwanense</name>
    <dbReference type="NCBI Taxonomy" id="363331"/>
    <lineage>
        <taxon>Bacteria</taxon>
        <taxon>Pseudomonadati</taxon>
        <taxon>Bacteroidota</taxon>
        <taxon>Flavobacteriia</taxon>
        <taxon>Flavobacteriales</taxon>
        <taxon>Weeksellaceae</taxon>
        <taxon>Chryseobacterium group</taxon>
        <taxon>Chryseobacterium</taxon>
    </lineage>
</organism>
<feature type="transmembrane region" description="Helical" evidence="1">
    <location>
        <begin position="178"/>
        <end position="196"/>
    </location>
</feature>
<evidence type="ECO:0000313" key="2">
    <source>
        <dbReference type="EMBL" id="KIC65085.1"/>
    </source>
</evidence>
<feature type="transmembrane region" description="Helical" evidence="1">
    <location>
        <begin position="56"/>
        <end position="73"/>
    </location>
</feature>
<keyword evidence="1" id="KW-0472">Membrane</keyword>
<evidence type="ECO:0000313" key="3">
    <source>
        <dbReference type="Proteomes" id="UP000031167"/>
    </source>
</evidence>
<dbReference type="EMBL" id="JWTA01000001">
    <property type="protein sequence ID" value="KIC65085.1"/>
    <property type="molecule type" value="Genomic_DNA"/>
</dbReference>
<evidence type="ECO:0008006" key="4">
    <source>
        <dbReference type="Google" id="ProtNLM"/>
    </source>
</evidence>
<evidence type="ECO:0000256" key="1">
    <source>
        <dbReference type="SAM" id="Phobius"/>
    </source>
</evidence>
<name>A0A0B4DKZ7_9FLAO</name>
<protein>
    <recommendedName>
        <fullName evidence="4">YhhN-like protein</fullName>
    </recommendedName>
</protein>
<keyword evidence="1" id="KW-0812">Transmembrane</keyword>
<dbReference type="STRING" id="363331.RM51_01140"/>